<name>A0ABV1TQI0_9ACTN</name>
<evidence type="ECO:0000313" key="2">
    <source>
        <dbReference type="Proteomes" id="UP001490365"/>
    </source>
</evidence>
<keyword evidence="2" id="KW-1185">Reference proteome</keyword>
<dbReference type="RefSeq" id="WP_351960600.1">
    <property type="nucleotide sequence ID" value="NZ_JBEOZM010000021.1"/>
</dbReference>
<organism evidence="1 2">
    <name type="scientific">Streptomyces sp. 900105755</name>
    <dbReference type="NCBI Taxonomy" id="3154389"/>
    <lineage>
        <taxon>Bacteria</taxon>
        <taxon>Bacillati</taxon>
        <taxon>Actinomycetota</taxon>
        <taxon>Actinomycetes</taxon>
        <taxon>Kitasatosporales</taxon>
        <taxon>Streptomycetaceae</taxon>
        <taxon>Streptomyces</taxon>
    </lineage>
</organism>
<accession>A0ABV1TQI0</accession>
<sequence length="201" mass="20892">MTSPHHASGVHSVIGVDAGTANLREADHLIQRLLDQLALTEAVFACTHLFRTDERRGTAVSLAVPGPDADAVWRKLVDLLPEGTGLALAGRTHGPGDAVETARRAAAAPPASGRAVAYPGVAHLTGTVTVADLLDRTAVERLVVLGAPDAELPPTTKVMTQDHVRPEWRDGVLTLALVPAAGGLLAPFEVPNPTPCCADHS</sequence>
<proteinExistence type="predicted"/>
<reference evidence="1 2" key="1">
    <citation type="submission" date="2024-06" db="EMBL/GenBank/DDBJ databases">
        <title>The Natural Products Discovery Center: Release of the First 8490 Sequenced Strains for Exploring Actinobacteria Biosynthetic Diversity.</title>
        <authorList>
            <person name="Kalkreuter E."/>
            <person name="Kautsar S.A."/>
            <person name="Yang D."/>
            <person name="Bader C.D."/>
            <person name="Teijaro C.N."/>
            <person name="Fluegel L."/>
            <person name="Davis C.M."/>
            <person name="Simpson J.R."/>
            <person name="Lauterbach L."/>
            <person name="Steele A.D."/>
            <person name="Gui C."/>
            <person name="Meng S."/>
            <person name="Li G."/>
            <person name="Viehrig K."/>
            <person name="Ye F."/>
            <person name="Su P."/>
            <person name="Kiefer A.F."/>
            <person name="Nichols A."/>
            <person name="Cepeda A.J."/>
            <person name="Yan W."/>
            <person name="Fan B."/>
            <person name="Jiang Y."/>
            <person name="Adhikari A."/>
            <person name="Zheng C.-J."/>
            <person name="Schuster L."/>
            <person name="Cowan T.M."/>
            <person name="Smanski M.J."/>
            <person name="Chevrette M.G."/>
            <person name="De Carvalho L.P.S."/>
            <person name="Shen B."/>
        </authorList>
    </citation>
    <scope>NUCLEOTIDE SEQUENCE [LARGE SCALE GENOMIC DNA]</scope>
    <source>
        <strain evidence="1 2">NPDC001694</strain>
    </source>
</reference>
<dbReference type="Proteomes" id="UP001490365">
    <property type="component" value="Unassembled WGS sequence"/>
</dbReference>
<protein>
    <submittedName>
        <fullName evidence="1">Uncharacterized protein</fullName>
    </submittedName>
</protein>
<dbReference type="EMBL" id="JBEOZM010000021">
    <property type="protein sequence ID" value="MER6272278.1"/>
    <property type="molecule type" value="Genomic_DNA"/>
</dbReference>
<gene>
    <name evidence="1" type="ORF">ABT211_34095</name>
</gene>
<comment type="caution">
    <text evidence="1">The sequence shown here is derived from an EMBL/GenBank/DDBJ whole genome shotgun (WGS) entry which is preliminary data.</text>
</comment>
<evidence type="ECO:0000313" key="1">
    <source>
        <dbReference type="EMBL" id="MER6272278.1"/>
    </source>
</evidence>